<evidence type="ECO:0000313" key="1">
    <source>
        <dbReference type="EMBL" id="QYA18706.1"/>
    </source>
</evidence>
<sequence>MSFITTGTIHEIPEDVVCIILKKIDHPHHLSTLTLVHEIWLRIILRIRGSFKDGWVTFVAQYAFPYNVVNRIRLIVSLGCKLYPNDCLHALRTCYSSEFAKYLHDVDPTKCDKDTRIPATSIMEHAVKHGDIDMMEYIANKNQLDMSYYTFMAAEYGRLNVLKMLVAKDLFQRDSWAITVASQNGHYDCAVYAHDNGCIVDDIVLSTSITRGYEDVFDFVLDKVSIKALERGCRLAIQHCRPRMFRKLISKLNPTKEFGNELLESAAKHGTLSIVQLLYGMGYTINKNVCNLRWMYWGMYDDRTVEFLHTYANLCTCGGRASITYPDFFKSQHGPDIL</sequence>
<name>A0A8F8KPJ4_9VIRU</name>
<dbReference type="PANTHER" id="PTHR46586">
    <property type="entry name" value="ANKYRIN REPEAT-CONTAINING PROTEIN"/>
    <property type="match status" value="1"/>
</dbReference>
<dbReference type="EMBL" id="MZ420154">
    <property type="protein sequence ID" value="QYA18706.1"/>
    <property type="molecule type" value="Genomic_DNA"/>
</dbReference>
<gene>
    <name evidence="1" type="ORF">KOM_12_438</name>
</gene>
<dbReference type="SUPFAM" id="SSF48403">
    <property type="entry name" value="Ankyrin repeat"/>
    <property type="match status" value="1"/>
</dbReference>
<dbReference type="InterPro" id="IPR002110">
    <property type="entry name" value="Ankyrin_rpt"/>
</dbReference>
<dbReference type="SMART" id="SM00248">
    <property type="entry name" value="ANK"/>
    <property type="match status" value="3"/>
</dbReference>
<organism evidence="1">
    <name type="scientific">Clandestinovirus</name>
    <dbReference type="NCBI Taxonomy" id="2831644"/>
    <lineage>
        <taxon>Viruses</taxon>
    </lineage>
</organism>
<reference evidence="1" key="1">
    <citation type="submission" date="2021-06" db="EMBL/GenBank/DDBJ databases">
        <authorList>
            <person name="Rolland C."/>
        </authorList>
    </citation>
    <scope>NUCLEOTIDE SEQUENCE</scope>
    <source>
        <strain evidence="1">347.936635</strain>
    </source>
</reference>
<accession>A0A8F8KPJ4</accession>
<dbReference type="PANTHER" id="PTHR46586:SF3">
    <property type="entry name" value="ANKYRIN REPEAT-CONTAINING PROTEIN"/>
    <property type="match status" value="1"/>
</dbReference>
<protein>
    <submittedName>
        <fullName evidence="1">Ankyrin repeat protein</fullName>
    </submittedName>
</protein>
<dbReference type="InterPro" id="IPR036770">
    <property type="entry name" value="Ankyrin_rpt-contain_sf"/>
</dbReference>
<dbReference type="InterPro" id="IPR052050">
    <property type="entry name" value="SecEffector_AnkRepeat"/>
</dbReference>
<proteinExistence type="predicted"/>
<dbReference type="Gene3D" id="1.25.40.20">
    <property type="entry name" value="Ankyrin repeat-containing domain"/>
    <property type="match status" value="1"/>
</dbReference>